<keyword evidence="2" id="KW-1185">Reference proteome</keyword>
<dbReference type="InterPro" id="IPR009389">
    <property type="entry name" value="DUF1045"/>
</dbReference>
<dbReference type="PATRIC" id="fig|552518.3.peg.2012"/>
<organism evidence="1 2">
    <name type="scientific">Elstera litoralis</name>
    <dbReference type="NCBI Taxonomy" id="552518"/>
    <lineage>
        <taxon>Bacteria</taxon>
        <taxon>Pseudomonadati</taxon>
        <taxon>Pseudomonadota</taxon>
        <taxon>Alphaproteobacteria</taxon>
        <taxon>Rhodospirillales</taxon>
        <taxon>Rhodospirillaceae</taxon>
        <taxon>Elstera</taxon>
    </lineage>
</organism>
<dbReference type="PIRSF" id="PIRSF033328">
    <property type="entry name" value="Phest_Mll4975"/>
    <property type="match status" value="1"/>
</dbReference>
<name>A0A0F3IRF8_9PROT</name>
<evidence type="ECO:0008006" key="3">
    <source>
        <dbReference type="Google" id="ProtNLM"/>
    </source>
</evidence>
<accession>A0A0F3IRF8</accession>
<evidence type="ECO:0000313" key="2">
    <source>
        <dbReference type="Proteomes" id="UP000033774"/>
    </source>
</evidence>
<dbReference type="Proteomes" id="UP000033774">
    <property type="component" value="Unassembled WGS sequence"/>
</dbReference>
<protein>
    <recommendedName>
        <fullName evidence="3">Phosphonate metabolism protein</fullName>
    </recommendedName>
</protein>
<proteinExistence type="predicted"/>
<dbReference type="AlphaFoldDB" id="A0A0F3IRF8"/>
<reference evidence="1 2" key="1">
    <citation type="submission" date="2015-03" db="EMBL/GenBank/DDBJ databases">
        <title>Draft genome sequence of Elstera litoralis.</title>
        <authorList>
            <person name="Rahalkar M.C."/>
            <person name="Dhakephalkar P.K."/>
            <person name="Pore S.D."/>
            <person name="Arora P."/>
            <person name="Kapse N.G."/>
            <person name="Pandit P.S."/>
        </authorList>
    </citation>
    <scope>NUCLEOTIDE SEQUENCE [LARGE SCALE GENOMIC DNA]</scope>
    <source>
        <strain evidence="1 2">Dia-1</strain>
    </source>
</reference>
<gene>
    <name evidence="1" type="ORF">VZ95_12130</name>
</gene>
<dbReference type="Pfam" id="PF06299">
    <property type="entry name" value="DUF1045"/>
    <property type="match status" value="1"/>
</dbReference>
<dbReference type="OrthoDB" id="4954742at2"/>
<dbReference type="RefSeq" id="WP_045776075.1">
    <property type="nucleotide sequence ID" value="NZ_LAJY01000300.1"/>
</dbReference>
<sequence length="228" mass="24916">MSPYRVALYWTPPEGQPLTELAARWLGRDARGRWVPPLKLGLEEAAWEAITDAPRRYGFHATLKAPFRPAAGVGLPEIERATEALAQSLSPVPLDLAVQSLGSFLALCPINPPDALSALAGRCVEALDPLRAPLTEAEIAKRGPNLSPRQADYLRRWGYPYVFNEFRLHLTLTGSLPEPARADALTRLSNAFTPHLGTPQTLSDLSLFLEAEAGAPLTLHRSFPLVQV</sequence>
<dbReference type="EMBL" id="LAJY01000300">
    <property type="protein sequence ID" value="KJV09340.1"/>
    <property type="molecule type" value="Genomic_DNA"/>
</dbReference>
<dbReference type="Gene3D" id="3.90.1140.10">
    <property type="entry name" value="Cyclic phosphodiesterase"/>
    <property type="match status" value="1"/>
</dbReference>
<comment type="caution">
    <text evidence="1">The sequence shown here is derived from an EMBL/GenBank/DDBJ whole genome shotgun (WGS) entry which is preliminary data.</text>
</comment>
<evidence type="ECO:0000313" key="1">
    <source>
        <dbReference type="EMBL" id="KJV09340.1"/>
    </source>
</evidence>